<sequence length="147" mass="16795">MECVKFATSSERFTALSDRQKGLLAAVAQVFPQAGHRFCLRDLMDNAQRSEAKLTIEDRRLICQLARSDCENDYKLYFSELSASNREVADYTSGVDQNHREKYKYREAFGLQTFDEITSNLSEQANNWLGVLIYEVPSLLMLSTCTS</sequence>
<dbReference type="EMBL" id="QXFT01000592">
    <property type="protein sequence ID" value="KAE9340059.1"/>
    <property type="molecule type" value="Genomic_DNA"/>
</dbReference>
<reference evidence="1 2" key="1">
    <citation type="submission" date="2018-08" db="EMBL/GenBank/DDBJ databases">
        <title>Genomic investigation of the strawberry pathogen Phytophthora fragariae indicates pathogenicity is determined by transcriptional variation in three key races.</title>
        <authorList>
            <person name="Adams T.M."/>
            <person name="Armitage A.D."/>
            <person name="Sobczyk M.K."/>
            <person name="Bates H.J."/>
            <person name="Dunwell J.M."/>
            <person name="Nellist C.F."/>
            <person name="Harrison R.J."/>
        </authorList>
    </citation>
    <scope>NUCLEOTIDE SEQUENCE [LARGE SCALE GENOMIC DNA]</scope>
    <source>
        <strain evidence="1 2">SCRP333</strain>
    </source>
</reference>
<name>A0A6A4FJ06_9STRA</name>
<evidence type="ECO:0000313" key="1">
    <source>
        <dbReference type="EMBL" id="KAE9340059.1"/>
    </source>
</evidence>
<evidence type="ECO:0000313" key="2">
    <source>
        <dbReference type="Proteomes" id="UP000434957"/>
    </source>
</evidence>
<dbReference type="AlphaFoldDB" id="A0A6A4FJ06"/>
<dbReference type="PANTHER" id="PTHR31973">
    <property type="entry name" value="POLYPROTEIN, PUTATIVE-RELATED"/>
    <property type="match status" value="1"/>
</dbReference>
<protein>
    <submittedName>
        <fullName evidence="1">Uncharacterized protein</fullName>
    </submittedName>
</protein>
<organism evidence="1 2">
    <name type="scientific">Phytophthora rubi</name>
    <dbReference type="NCBI Taxonomy" id="129364"/>
    <lineage>
        <taxon>Eukaryota</taxon>
        <taxon>Sar</taxon>
        <taxon>Stramenopiles</taxon>
        <taxon>Oomycota</taxon>
        <taxon>Peronosporomycetes</taxon>
        <taxon>Peronosporales</taxon>
        <taxon>Peronosporaceae</taxon>
        <taxon>Phytophthora</taxon>
    </lineage>
</organism>
<keyword evidence="2" id="KW-1185">Reference proteome</keyword>
<dbReference type="Proteomes" id="UP000434957">
    <property type="component" value="Unassembled WGS sequence"/>
</dbReference>
<proteinExistence type="predicted"/>
<dbReference type="PANTHER" id="PTHR31973:SF187">
    <property type="entry name" value="MUTATOR TRANSPOSASE MUDRA PROTEIN"/>
    <property type="match status" value="1"/>
</dbReference>
<gene>
    <name evidence="1" type="ORF">PR003_g10702</name>
</gene>
<comment type="caution">
    <text evidence="1">The sequence shown here is derived from an EMBL/GenBank/DDBJ whole genome shotgun (WGS) entry which is preliminary data.</text>
</comment>
<accession>A0A6A4FJ06</accession>